<dbReference type="Gene3D" id="1.10.150.650">
    <property type="match status" value="1"/>
</dbReference>
<dbReference type="PANTHER" id="PTHR42924:SF3">
    <property type="entry name" value="POLYMERASE_HISTIDINOL PHOSPHATASE N-TERMINAL DOMAIN-CONTAINING PROTEIN"/>
    <property type="match status" value="1"/>
</dbReference>
<dbReference type="Pfam" id="PF02811">
    <property type="entry name" value="PHP"/>
    <property type="match status" value="1"/>
</dbReference>
<keyword evidence="3" id="KW-1185">Reference proteome</keyword>
<dbReference type="AlphaFoldDB" id="A0A090D1N2"/>
<dbReference type="InterPro" id="IPR004013">
    <property type="entry name" value="PHP_dom"/>
</dbReference>
<dbReference type="RefSeq" id="WP_053331816.1">
    <property type="nucleotide sequence ID" value="NZ_CCEJ010000004.1"/>
</dbReference>
<proteinExistence type="predicted"/>
<comment type="caution">
    <text evidence="2">The sequence shown here is derived from an EMBL/GenBank/DDBJ whole genome shotgun (WGS) entry which is preliminary data.</text>
</comment>
<dbReference type="InterPro" id="IPR016195">
    <property type="entry name" value="Pol/histidinol_Pase-like"/>
</dbReference>
<sequence>MSDEHFRYDLHCHTTASDGTVSPEEIIDLAIQSGLKGLSITDHDTTRAYEKAVHYAEQKGFPLISGIEFSTTHLKESVHILAYGFNLQEASLNQFIDLHKKRREERFFAMLKKLNERGIPLTLEDVPFQGIPGRPHLAQGLVNKGVVKTIKEAFDRFLGDQRDCYVESLAPSVQETLDLIKEINGVAIIAHPQLIRNNQVLLDLLNMDFDGIEARYANFNPSQSLRWLKIGKRKNWLLTGGSDFHGANKPSIQLGASFTEHDVFEKLRMRYDANQKKL</sequence>
<dbReference type="PANTHER" id="PTHR42924">
    <property type="entry name" value="EXONUCLEASE"/>
    <property type="match status" value="1"/>
</dbReference>
<protein>
    <submittedName>
        <fullName evidence="2">Phosphoesterase</fullName>
    </submittedName>
</protein>
<evidence type="ECO:0000313" key="2">
    <source>
        <dbReference type="EMBL" id="CDR33930.1"/>
    </source>
</evidence>
<reference evidence="2" key="2">
    <citation type="submission" date="2014-09" db="EMBL/GenBank/DDBJ databases">
        <title>Criblamydia sequanensis harbors a mega-plasmid encoding arsenite resistance.</title>
        <authorList>
            <person name="Bertelli C."/>
            <person name="Goesmann A."/>
            <person name="Greub G."/>
        </authorList>
    </citation>
    <scope>NUCLEOTIDE SEQUENCE [LARGE SCALE GENOMIC DNA]</scope>
    <source>
        <strain evidence="2">CRIB-18</strain>
    </source>
</reference>
<gene>
    <name evidence="2" type="ORF">CSEC_1104</name>
</gene>
<dbReference type="OrthoDB" id="9804333at2"/>
<dbReference type="STRING" id="1437425.CSEC_1104"/>
<reference evidence="2" key="1">
    <citation type="submission" date="2013-12" db="EMBL/GenBank/DDBJ databases">
        <authorList>
            <person name="Linke B."/>
        </authorList>
    </citation>
    <scope>NUCLEOTIDE SEQUENCE [LARGE SCALE GENOMIC DNA]</scope>
    <source>
        <strain evidence="2">CRIB-18</strain>
    </source>
</reference>
<dbReference type="InterPro" id="IPR003141">
    <property type="entry name" value="Pol/His_phosphatase_N"/>
</dbReference>
<dbReference type="CDD" id="cd07438">
    <property type="entry name" value="PHP_HisPPase_AMP"/>
    <property type="match status" value="1"/>
</dbReference>
<dbReference type="Gene3D" id="3.20.20.140">
    <property type="entry name" value="Metal-dependent hydrolases"/>
    <property type="match status" value="1"/>
</dbReference>
<dbReference type="EMBL" id="CCEJ010000004">
    <property type="protein sequence ID" value="CDR33930.1"/>
    <property type="molecule type" value="Genomic_DNA"/>
</dbReference>
<dbReference type="GO" id="GO:0004534">
    <property type="term" value="F:5'-3' RNA exonuclease activity"/>
    <property type="evidence" value="ECO:0007669"/>
    <property type="project" value="TreeGrafter"/>
</dbReference>
<dbReference type="Proteomes" id="UP000031552">
    <property type="component" value="Unassembled WGS sequence"/>
</dbReference>
<evidence type="ECO:0000313" key="3">
    <source>
        <dbReference type="Proteomes" id="UP000031552"/>
    </source>
</evidence>
<dbReference type="InterPro" id="IPR052018">
    <property type="entry name" value="PHP_domain"/>
</dbReference>
<dbReference type="SMART" id="SM00481">
    <property type="entry name" value="POLIIIAc"/>
    <property type="match status" value="1"/>
</dbReference>
<name>A0A090D1N2_9BACT</name>
<dbReference type="GO" id="GO:0035312">
    <property type="term" value="F:5'-3' DNA exonuclease activity"/>
    <property type="evidence" value="ECO:0007669"/>
    <property type="project" value="TreeGrafter"/>
</dbReference>
<accession>A0A090D1N2</accession>
<dbReference type="SUPFAM" id="SSF89550">
    <property type="entry name" value="PHP domain-like"/>
    <property type="match status" value="1"/>
</dbReference>
<dbReference type="eggNOG" id="COG0613">
    <property type="taxonomic scope" value="Bacteria"/>
</dbReference>
<organism evidence="2 3">
    <name type="scientific">Candidatus Criblamydia sequanensis CRIB-18</name>
    <dbReference type="NCBI Taxonomy" id="1437425"/>
    <lineage>
        <taxon>Bacteria</taxon>
        <taxon>Pseudomonadati</taxon>
        <taxon>Chlamydiota</taxon>
        <taxon>Chlamydiia</taxon>
        <taxon>Parachlamydiales</taxon>
        <taxon>Candidatus Criblamydiaceae</taxon>
        <taxon>Candidatus Criblamydia</taxon>
    </lineage>
</organism>
<feature type="domain" description="Polymerase/histidinol phosphatase N-terminal" evidence="1">
    <location>
        <begin position="8"/>
        <end position="73"/>
    </location>
</feature>
<evidence type="ECO:0000259" key="1">
    <source>
        <dbReference type="SMART" id="SM00481"/>
    </source>
</evidence>